<accession>A0A1Z8BBY3</accession>
<gene>
    <name evidence="1" type="ORF">A9Q93_01975</name>
</gene>
<dbReference type="AlphaFoldDB" id="A0A1Z8BBY3"/>
<reference evidence="1 2" key="1">
    <citation type="journal article" date="2017" name="Proc. Natl. Acad. Sci. U.S.A.">
        <title>Simulation of Deepwater Horizon oil plume reveals substrate specialization within a complex community of hydrocarbon-degraders.</title>
        <authorList>
            <person name="Hu P."/>
            <person name="Dubinsky E.A."/>
            <person name="Probst A.J."/>
            <person name="Wang J."/>
            <person name="Sieber C.M.K."/>
            <person name="Tom L.M."/>
            <person name="Gardinali P."/>
            <person name="Banfield J.F."/>
            <person name="Atlas R.M."/>
            <person name="Andersen G.L."/>
        </authorList>
    </citation>
    <scope>NUCLEOTIDE SEQUENCE [LARGE SCALE GENOMIC DNA]</scope>
    <source>
        <strain evidence="1">35_9_T64</strain>
    </source>
</reference>
<proteinExistence type="predicted"/>
<evidence type="ECO:0000313" key="1">
    <source>
        <dbReference type="EMBL" id="OUS20105.1"/>
    </source>
</evidence>
<comment type="caution">
    <text evidence="1">The sequence shown here is derived from an EMBL/GenBank/DDBJ whole genome shotgun (WGS) entry which is preliminary data.</text>
</comment>
<organism evidence="1 2">
    <name type="scientific">Nonlabens dokdonensis</name>
    <dbReference type="NCBI Taxonomy" id="328515"/>
    <lineage>
        <taxon>Bacteria</taxon>
        <taxon>Pseudomonadati</taxon>
        <taxon>Bacteroidota</taxon>
        <taxon>Flavobacteriia</taxon>
        <taxon>Flavobacteriales</taxon>
        <taxon>Flavobacteriaceae</taxon>
        <taxon>Nonlabens</taxon>
    </lineage>
</organism>
<dbReference type="Proteomes" id="UP000196102">
    <property type="component" value="Unassembled WGS sequence"/>
</dbReference>
<protein>
    <submittedName>
        <fullName evidence="1">Uncharacterized protein</fullName>
    </submittedName>
</protein>
<evidence type="ECO:0000313" key="2">
    <source>
        <dbReference type="Proteomes" id="UP000196102"/>
    </source>
</evidence>
<name>A0A1Z8BBY3_9FLAO</name>
<dbReference type="EMBL" id="MAAX01000029">
    <property type="protein sequence ID" value="OUS20105.1"/>
    <property type="molecule type" value="Genomic_DNA"/>
</dbReference>
<sequence length="115" mass="13576">MSTGYIVENWNQSQINFIDGKEVTTFVRSNYKENANMFRSSRNFIVTYIPYDKPSKSQKTIGWCGNELGNRQKPYYYTYDPEKVQLIYSNDDHSVINQIKLIDKNTFIMYTVSDN</sequence>